<evidence type="ECO:0000313" key="2">
    <source>
        <dbReference type="EMBL" id="ACQ78546.1"/>
    </source>
</evidence>
<dbReference type="AlphaFoldDB" id="C5BW88"/>
<dbReference type="Pfam" id="PF07883">
    <property type="entry name" value="Cupin_2"/>
    <property type="match status" value="1"/>
</dbReference>
<dbReference type="KEGG" id="bcv:Bcav_0281"/>
<sequence length="161" mass="17253">MTTYLLGPTSAATIVSRSATALEAEVRYAPRSRPPPVHLFPTQSGHVEVLEGELSARLGRTTRTYRAGESFDVPAGTRHTMWNASPEPTRTTWRTAPPGRSAEWLASLDAAVRAGGGVAAVALVTREFRDVLRLAGVPGVVLPLLAVVGRLRARFGVDRGR</sequence>
<dbReference type="InterPro" id="IPR013096">
    <property type="entry name" value="Cupin_2"/>
</dbReference>
<dbReference type="SUPFAM" id="SSF51182">
    <property type="entry name" value="RmlC-like cupins"/>
    <property type="match status" value="1"/>
</dbReference>
<proteinExistence type="predicted"/>
<name>C5BW88_BEUC1</name>
<evidence type="ECO:0000313" key="3">
    <source>
        <dbReference type="Proteomes" id="UP000007962"/>
    </source>
</evidence>
<gene>
    <name evidence="2" type="ordered locus">Bcav_0281</name>
</gene>
<dbReference type="InterPro" id="IPR011051">
    <property type="entry name" value="RmlC_Cupin_sf"/>
</dbReference>
<organism evidence="2 3">
    <name type="scientific">Beutenbergia cavernae (strain ATCC BAA-8 / DSM 12333 / CCUG 43141 / JCM 11478 / NBRC 16432 / NCIMB 13614 / HKI 0122)</name>
    <dbReference type="NCBI Taxonomy" id="471853"/>
    <lineage>
        <taxon>Bacteria</taxon>
        <taxon>Bacillati</taxon>
        <taxon>Actinomycetota</taxon>
        <taxon>Actinomycetes</taxon>
        <taxon>Micrococcales</taxon>
        <taxon>Beutenbergiaceae</taxon>
        <taxon>Beutenbergia</taxon>
    </lineage>
</organism>
<dbReference type="Gene3D" id="2.60.120.10">
    <property type="entry name" value="Jelly Rolls"/>
    <property type="match status" value="1"/>
</dbReference>
<dbReference type="HOGENOM" id="CLU_1640502_0_0_11"/>
<dbReference type="STRING" id="471853.Bcav_0281"/>
<dbReference type="Proteomes" id="UP000007962">
    <property type="component" value="Chromosome"/>
</dbReference>
<keyword evidence="3" id="KW-1185">Reference proteome</keyword>
<feature type="domain" description="Cupin type-2" evidence="1">
    <location>
        <begin position="27"/>
        <end position="93"/>
    </location>
</feature>
<evidence type="ECO:0000259" key="1">
    <source>
        <dbReference type="Pfam" id="PF07883"/>
    </source>
</evidence>
<dbReference type="InterPro" id="IPR014710">
    <property type="entry name" value="RmlC-like_jellyroll"/>
</dbReference>
<accession>C5BW88</accession>
<dbReference type="RefSeq" id="WP_012725326.1">
    <property type="nucleotide sequence ID" value="NC_012669.1"/>
</dbReference>
<dbReference type="eggNOG" id="COG1917">
    <property type="taxonomic scope" value="Bacteria"/>
</dbReference>
<protein>
    <submittedName>
        <fullName evidence="2">Cupin 2 conserved barrel domain protein</fullName>
    </submittedName>
</protein>
<dbReference type="EMBL" id="CP001618">
    <property type="protein sequence ID" value="ACQ78546.1"/>
    <property type="molecule type" value="Genomic_DNA"/>
</dbReference>
<reference evidence="2 3" key="1">
    <citation type="journal article" date="2009" name="Stand. Genomic Sci.">
        <title>Complete genome sequence of Beutenbergia cavernae type strain (HKI 0122).</title>
        <authorList>
            <person name="Land M."/>
            <person name="Pukall R."/>
            <person name="Abt B."/>
            <person name="Goker M."/>
            <person name="Rohde M."/>
            <person name="Glavina Del Rio T."/>
            <person name="Tice H."/>
            <person name="Copeland A."/>
            <person name="Cheng J.F."/>
            <person name="Lucas S."/>
            <person name="Chen F."/>
            <person name="Nolan M."/>
            <person name="Bruce D."/>
            <person name="Goodwin L."/>
            <person name="Pitluck S."/>
            <person name="Ivanova N."/>
            <person name="Mavromatis K."/>
            <person name="Ovchinnikova G."/>
            <person name="Pati A."/>
            <person name="Chen A."/>
            <person name="Palaniappan K."/>
            <person name="Hauser L."/>
            <person name="Chang Y.J."/>
            <person name="Jefferies C.C."/>
            <person name="Saunders E."/>
            <person name="Brettin T."/>
            <person name="Detter J.C."/>
            <person name="Han C."/>
            <person name="Chain P."/>
            <person name="Bristow J."/>
            <person name="Eisen J.A."/>
            <person name="Markowitz V."/>
            <person name="Hugenholtz P."/>
            <person name="Kyrpides N.C."/>
            <person name="Klenk H.P."/>
            <person name="Lapidus A."/>
        </authorList>
    </citation>
    <scope>NUCLEOTIDE SEQUENCE [LARGE SCALE GENOMIC DNA]</scope>
    <source>
        <strain evidence="3">ATCC BAA-8 / DSM 12333 / NBRC 16432</strain>
    </source>
</reference>